<dbReference type="eggNOG" id="COG2226">
    <property type="taxonomic scope" value="Bacteria"/>
</dbReference>
<evidence type="ECO:0000259" key="1">
    <source>
        <dbReference type="Pfam" id="PF08241"/>
    </source>
</evidence>
<dbReference type="KEGG" id="pzu:PHZ_c0435"/>
<dbReference type="GO" id="GO:0008757">
    <property type="term" value="F:S-adenosylmethionine-dependent methyltransferase activity"/>
    <property type="evidence" value="ECO:0007669"/>
    <property type="project" value="InterPro"/>
</dbReference>
<dbReference type="OrthoDB" id="9800231at2"/>
<accession>B4REA7</accession>
<dbReference type="AlphaFoldDB" id="B4REA7"/>
<evidence type="ECO:0000313" key="3">
    <source>
        <dbReference type="Proteomes" id="UP000001868"/>
    </source>
</evidence>
<dbReference type="SUPFAM" id="SSF53335">
    <property type="entry name" value="S-adenosyl-L-methionine-dependent methyltransferases"/>
    <property type="match status" value="1"/>
</dbReference>
<dbReference type="HOGENOM" id="CLU_048277_0_0_5"/>
<dbReference type="EMBL" id="CP000747">
    <property type="protein sequence ID" value="ACG76849.1"/>
    <property type="molecule type" value="Genomic_DNA"/>
</dbReference>
<sequence>MRRDVLELRRFYASDLGGAARTMVQRKLVEAWGDARGLDVLAVGYGTPFVGTFRPAARRVAAAMPAQQGVEVWPAGGRNLATLTPEDALPFANALFDRILVVHAIEESADPVALLREVWRVLAPSGRVIVTVASRNGMWANTEKTPFGHGRPYSRAQLAELLREAELEPSGWTRALYVPPVGWMARWAEGFEQAGSRLWPGFAGLLLMEAVKQTFAVKPKGARAKAKAVRPVLAPSPAGAGVAGRGLGEAAVKALGSGPEIGEPGA</sequence>
<gene>
    <name evidence="2" type="ordered locus">PHZ_c0435</name>
</gene>
<dbReference type="InterPro" id="IPR029063">
    <property type="entry name" value="SAM-dependent_MTases_sf"/>
</dbReference>
<evidence type="ECO:0000313" key="2">
    <source>
        <dbReference type="EMBL" id="ACG76849.1"/>
    </source>
</evidence>
<feature type="domain" description="Methyltransferase type 11" evidence="1">
    <location>
        <begin position="88"/>
        <end position="130"/>
    </location>
</feature>
<keyword evidence="3" id="KW-1185">Reference proteome</keyword>
<dbReference type="InterPro" id="IPR013216">
    <property type="entry name" value="Methyltransf_11"/>
</dbReference>
<protein>
    <submittedName>
        <fullName evidence="2">SAM-dependent methyltransferase</fullName>
    </submittedName>
</protein>
<dbReference type="Gene3D" id="3.40.50.150">
    <property type="entry name" value="Vaccinia Virus protein VP39"/>
    <property type="match status" value="1"/>
</dbReference>
<dbReference type="GO" id="GO:0032259">
    <property type="term" value="P:methylation"/>
    <property type="evidence" value="ECO:0007669"/>
    <property type="project" value="UniProtKB-KW"/>
</dbReference>
<dbReference type="Pfam" id="PF08241">
    <property type="entry name" value="Methyltransf_11"/>
    <property type="match status" value="1"/>
</dbReference>
<reference evidence="2 3" key="1">
    <citation type="journal article" date="2008" name="BMC Genomics">
        <title>Complete genome of Phenylobacterium zucineum - a novel facultative intracellular bacterium isolated from human erythroleukemia cell line K562.</title>
        <authorList>
            <person name="Luo Y."/>
            <person name="Xu X."/>
            <person name="Ding Z."/>
            <person name="Liu Z."/>
            <person name="Zhang B."/>
            <person name="Yan Z."/>
            <person name="Sun J."/>
            <person name="Hu S."/>
            <person name="Hu X."/>
        </authorList>
    </citation>
    <scope>NUCLEOTIDE SEQUENCE [LARGE SCALE GENOMIC DNA]</scope>
    <source>
        <strain evidence="2 3">HLK1</strain>
    </source>
</reference>
<keyword evidence="2" id="KW-0808">Transferase</keyword>
<proteinExistence type="predicted"/>
<dbReference type="RefSeq" id="WP_012520997.1">
    <property type="nucleotide sequence ID" value="NC_011144.1"/>
</dbReference>
<keyword evidence="2" id="KW-0489">Methyltransferase</keyword>
<dbReference type="STRING" id="450851.PHZ_c0435"/>
<dbReference type="Proteomes" id="UP000001868">
    <property type="component" value="Chromosome"/>
</dbReference>
<name>B4REA7_PHEZH</name>
<organism evidence="2 3">
    <name type="scientific">Phenylobacterium zucineum (strain HLK1)</name>
    <dbReference type="NCBI Taxonomy" id="450851"/>
    <lineage>
        <taxon>Bacteria</taxon>
        <taxon>Pseudomonadati</taxon>
        <taxon>Pseudomonadota</taxon>
        <taxon>Alphaproteobacteria</taxon>
        <taxon>Caulobacterales</taxon>
        <taxon>Caulobacteraceae</taxon>
        <taxon>Phenylobacterium</taxon>
    </lineage>
</organism>